<protein>
    <recommendedName>
        <fullName evidence="1">Prolyl 4-hydroxylase alpha subunit Fe(2+) 2OG dioxygenase domain-containing protein</fullName>
    </recommendedName>
</protein>
<sequence length="266" mass="30930">MNSDSVSSSFISESSKSDLIKGYKFSHPFPFTYIDNFLKPEKAKLILDEVNKLKSENADNKFTNPYNFNEFNKFAFSFNFGPNVQKLFEELVSDTFIDYVEKCAGISGIIRNDTRLFGAGVHRIHKGGYLGVHTDFNILYHEKYGLIDRRINLLIYLNPDWKDEYEGELWLCNHSNATLSYRILPILNRCVMFNTSSISLHGHPKILNCPDNRCRESIAVYYYTKNPNRDQVMNNSILWNGNNNVRDYEGNEYHGTVFYETAQFKL</sequence>
<name>A0A6C0HQ67_9ZZZZ</name>
<dbReference type="Gene3D" id="2.60.120.620">
    <property type="entry name" value="q2cbj1_9rhob like domain"/>
    <property type="match status" value="1"/>
</dbReference>
<feature type="domain" description="Prolyl 4-hydroxylase alpha subunit Fe(2+) 2OG dioxygenase" evidence="1">
    <location>
        <begin position="120"/>
        <end position="223"/>
    </location>
</feature>
<organism evidence="2">
    <name type="scientific">viral metagenome</name>
    <dbReference type="NCBI Taxonomy" id="1070528"/>
    <lineage>
        <taxon>unclassified sequences</taxon>
        <taxon>metagenomes</taxon>
        <taxon>organismal metagenomes</taxon>
    </lineage>
</organism>
<accession>A0A6C0HQ67</accession>
<dbReference type="InterPro" id="IPR044862">
    <property type="entry name" value="Pro_4_hyd_alph_FE2OG_OXY"/>
</dbReference>
<dbReference type="PANTHER" id="PTHR12117:SF0">
    <property type="entry name" value="PROLYL 3-HYDROXYLASE OGFOD1"/>
    <property type="match status" value="1"/>
</dbReference>
<evidence type="ECO:0000313" key="2">
    <source>
        <dbReference type="EMBL" id="QHT82848.1"/>
    </source>
</evidence>
<reference evidence="2" key="1">
    <citation type="journal article" date="2020" name="Nature">
        <title>Giant virus diversity and host interactions through global metagenomics.</title>
        <authorList>
            <person name="Schulz F."/>
            <person name="Roux S."/>
            <person name="Paez-Espino D."/>
            <person name="Jungbluth S."/>
            <person name="Walsh D.A."/>
            <person name="Denef V.J."/>
            <person name="McMahon K.D."/>
            <person name="Konstantinidis K.T."/>
            <person name="Eloe-Fadrosh E.A."/>
            <person name="Kyrpides N.C."/>
            <person name="Woyke T."/>
        </authorList>
    </citation>
    <scope>NUCLEOTIDE SEQUENCE</scope>
    <source>
        <strain evidence="2">GVMAG-M-3300023184-165</strain>
    </source>
</reference>
<dbReference type="EMBL" id="MN740004">
    <property type="protein sequence ID" value="QHT82848.1"/>
    <property type="molecule type" value="Genomic_DNA"/>
</dbReference>
<dbReference type="Pfam" id="PF13640">
    <property type="entry name" value="2OG-FeII_Oxy_3"/>
    <property type="match status" value="1"/>
</dbReference>
<dbReference type="AlphaFoldDB" id="A0A6C0HQ67"/>
<dbReference type="PANTHER" id="PTHR12117">
    <property type="entry name" value="HISTONE ACETYLTRANSFERASE COMPLEX"/>
    <property type="match status" value="1"/>
</dbReference>
<dbReference type="InterPro" id="IPR051842">
    <property type="entry name" value="uS12_prolyl_hydroxylase"/>
</dbReference>
<proteinExistence type="predicted"/>
<evidence type="ECO:0000259" key="1">
    <source>
        <dbReference type="Pfam" id="PF13640"/>
    </source>
</evidence>